<feature type="chain" id="PRO_5040892989" description="TonB C-terminal domain-containing protein" evidence="2">
    <location>
        <begin position="24"/>
        <end position="380"/>
    </location>
</feature>
<feature type="signal peptide" evidence="2">
    <location>
        <begin position="1"/>
        <end position="23"/>
    </location>
</feature>
<evidence type="ECO:0000256" key="2">
    <source>
        <dbReference type="SAM" id="SignalP"/>
    </source>
</evidence>
<evidence type="ECO:0000313" key="3">
    <source>
        <dbReference type="EMBL" id="MCQ8186192.1"/>
    </source>
</evidence>
<keyword evidence="2" id="KW-0732">Signal</keyword>
<sequence>MAMGRKLMLVTLCLAMSIGHAFADWQESYLSYQQAMQEGDRDAAERHAREAWQGSREAMPPSENRALLAQNYAALAVLTDPQGSVEALDDAILLAEEGFGTGNFDRPTLSFIRAEVLSQLRPTKRRPMREAVKALDELSAKNRTLTVPLQLQLRLIDRLHEARLWPEVIEVAGSTSDLLGEMDSTSPALAVQVEAFRTHAVLKTQPESNVQESRFARNLEATRQRYVQIGSQIGPQPSIDEFDETLARVQAYLGLIRAFQASYGHPSGERAEDGIMSTAAERSCAGETTWEKRSMSFPRSQYGTNAAVLIGYHIDEAGRVTEPRILGEVPMASPFGERVLQQISKWEADVDGLSEVCRRDRTNGYPVHDRPLMHLSHRIG</sequence>
<name>A0A9X2LAR5_9PROT</name>
<dbReference type="RefSeq" id="WP_256620089.1">
    <property type="nucleotide sequence ID" value="NZ_JANIBC010000014.1"/>
</dbReference>
<evidence type="ECO:0000313" key="4">
    <source>
        <dbReference type="Proteomes" id="UP001142610"/>
    </source>
</evidence>
<evidence type="ECO:0000256" key="1">
    <source>
        <dbReference type="SAM" id="MobiDB-lite"/>
    </source>
</evidence>
<comment type="caution">
    <text evidence="3">The sequence shown here is derived from an EMBL/GenBank/DDBJ whole genome shotgun (WGS) entry which is preliminary data.</text>
</comment>
<evidence type="ECO:0008006" key="5">
    <source>
        <dbReference type="Google" id="ProtNLM"/>
    </source>
</evidence>
<feature type="region of interest" description="Disordered" evidence="1">
    <location>
        <begin position="41"/>
        <end position="61"/>
    </location>
</feature>
<dbReference type="EMBL" id="JANIBC010000014">
    <property type="protein sequence ID" value="MCQ8186192.1"/>
    <property type="molecule type" value="Genomic_DNA"/>
</dbReference>
<proteinExistence type="predicted"/>
<feature type="compositionally biased region" description="Basic and acidic residues" evidence="1">
    <location>
        <begin position="41"/>
        <end position="50"/>
    </location>
</feature>
<organism evidence="3 4">
    <name type="scientific">Parvularcula maris</name>
    <dbReference type="NCBI Taxonomy" id="2965077"/>
    <lineage>
        <taxon>Bacteria</taxon>
        <taxon>Pseudomonadati</taxon>
        <taxon>Pseudomonadota</taxon>
        <taxon>Alphaproteobacteria</taxon>
        <taxon>Parvularculales</taxon>
        <taxon>Parvularculaceae</taxon>
        <taxon>Parvularcula</taxon>
    </lineage>
</organism>
<gene>
    <name evidence="3" type="ORF">NOG11_12460</name>
</gene>
<reference evidence="3" key="1">
    <citation type="submission" date="2022-07" db="EMBL/GenBank/DDBJ databases">
        <title>Parvularcula maris sp. nov., an algicidal bacterium isolated from seawater.</title>
        <authorList>
            <person name="Li F."/>
        </authorList>
    </citation>
    <scope>NUCLEOTIDE SEQUENCE</scope>
    <source>
        <strain evidence="3">BGMRC 0090</strain>
    </source>
</reference>
<accession>A0A9X2LAR5</accession>
<protein>
    <recommendedName>
        <fullName evidence="5">TonB C-terminal domain-containing protein</fullName>
    </recommendedName>
</protein>
<keyword evidence="4" id="KW-1185">Reference proteome</keyword>
<dbReference type="Proteomes" id="UP001142610">
    <property type="component" value="Unassembled WGS sequence"/>
</dbReference>
<dbReference type="AlphaFoldDB" id="A0A9X2LAR5"/>